<dbReference type="EMBL" id="JAMSHJ010000005">
    <property type="protein sequence ID" value="KAI5404304.1"/>
    <property type="molecule type" value="Genomic_DNA"/>
</dbReference>
<keyword evidence="2" id="KW-1185">Reference proteome</keyword>
<dbReference type="PANTHER" id="PTHR33233">
    <property type="entry name" value="ENDONUCLEASE/EXONUCLEASE/PHOSPHATASE"/>
    <property type="match status" value="1"/>
</dbReference>
<gene>
    <name evidence="1" type="ORF">KIW84_051453</name>
</gene>
<organism evidence="1 2">
    <name type="scientific">Pisum sativum</name>
    <name type="common">Garden pea</name>
    <name type="synonym">Lathyrus oleraceus</name>
    <dbReference type="NCBI Taxonomy" id="3888"/>
    <lineage>
        <taxon>Eukaryota</taxon>
        <taxon>Viridiplantae</taxon>
        <taxon>Streptophyta</taxon>
        <taxon>Embryophyta</taxon>
        <taxon>Tracheophyta</taxon>
        <taxon>Spermatophyta</taxon>
        <taxon>Magnoliopsida</taxon>
        <taxon>eudicotyledons</taxon>
        <taxon>Gunneridae</taxon>
        <taxon>Pentapetalae</taxon>
        <taxon>rosids</taxon>
        <taxon>fabids</taxon>
        <taxon>Fabales</taxon>
        <taxon>Fabaceae</taxon>
        <taxon>Papilionoideae</taxon>
        <taxon>50 kb inversion clade</taxon>
        <taxon>NPAAA clade</taxon>
        <taxon>Hologalegina</taxon>
        <taxon>IRL clade</taxon>
        <taxon>Fabeae</taxon>
        <taxon>Lathyrus</taxon>
    </lineage>
</organism>
<evidence type="ECO:0008006" key="3">
    <source>
        <dbReference type="Google" id="ProtNLM"/>
    </source>
</evidence>
<dbReference type="AlphaFoldDB" id="A0A9D5ADM4"/>
<proteinExistence type="predicted"/>
<reference evidence="1 2" key="1">
    <citation type="journal article" date="2022" name="Nat. Genet.">
        <title>Improved pea reference genome and pan-genome highlight genomic features and evolutionary characteristics.</title>
        <authorList>
            <person name="Yang T."/>
            <person name="Liu R."/>
            <person name="Luo Y."/>
            <person name="Hu S."/>
            <person name="Wang D."/>
            <person name="Wang C."/>
            <person name="Pandey M.K."/>
            <person name="Ge S."/>
            <person name="Xu Q."/>
            <person name="Li N."/>
            <person name="Li G."/>
            <person name="Huang Y."/>
            <person name="Saxena R.K."/>
            <person name="Ji Y."/>
            <person name="Li M."/>
            <person name="Yan X."/>
            <person name="He Y."/>
            <person name="Liu Y."/>
            <person name="Wang X."/>
            <person name="Xiang C."/>
            <person name="Varshney R.K."/>
            <person name="Ding H."/>
            <person name="Gao S."/>
            <person name="Zong X."/>
        </authorList>
    </citation>
    <scope>NUCLEOTIDE SEQUENCE [LARGE SCALE GENOMIC DNA]</scope>
    <source>
        <strain evidence="1 2">cv. Zhongwan 6</strain>
    </source>
</reference>
<accession>A0A9D5ADM4</accession>
<evidence type="ECO:0000313" key="2">
    <source>
        <dbReference type="Proteomes" id="UP001058974"/>
    </source>
</evidence>
<dbReference type="PANTHER" id="PTHR33233:SF17">
    <property type="entry name" value="DUF4283 DOMAIN-CONTAINING PROTEIN"/>
    <property type="match status" value="1"/>
</dbReference>
<dbReference type="Gramene" id="PSAT_LOCUS23667_t1">
    <property type="protein sequence ID" value="CAL5204687.1"/>
    <property type="gene ID" value="PSAT_LOCUS23667"/>
</dbReference>
<evidence type="ECO:0000313" key="1">
    <source>
        <dbReference type="EMBL" id="KAI5404304.1"/>
    </source>
</evidence>
<protein>
    <recommendedName>
        <fullName evidence="3">DUF4283 domain-containing protein</fullName>
    </recommendedName>
</protein>
<dbReference type="Proteomes" id="UP001058974">
    <property type="component" value="Chromosome 5"/>
</dbReference>
<comment type="caution">
    <text evidence="1">The sequence shown here is derived from an EMBL/GenBank/DDBJ whole genome shotgun (WGS) entry which is preliminary data.</text>
</comment>
<name>A0A9D5ADM4_PEA</name>
<dbReference type="Gramene" id="Psat05G0145300-T1">
    <property type="protein sequence ID" value="KAI5404304.1"/>
    <property type="gene ID" value="KIW84_051453"/>
</dbReference>
<sequence length="114" mass="13409">MPMVLRDWNPKFEFKRDMLRTFLVWIKLPNLPLHLWGARSLGKIGSALGNPLFTDEYTANKLRASYARILMEIDVTHKQQDYITIKDSFGNKRKQTVEYEWKPTFCETCQNVGP</sequence>